<dbReference type="SMART" id="SM00342">
    <property type="entry name" value="HTH_ARAC"/>
    <property type="match status" value="1"/>
</dbReference>
<evidence type="ECO:0000313" key="5">
    <source>
        <dbReference type="EMBL" id="GIH10801.1"/>
    </source>
</evidence>
<evidence type="ECO:0000256" key="1">
    <source>
        <dbReference type="ARBA" id="ARBA00023015"/>
    </source>
</evidence>
<dbReference type="AlphaFoldDB" id="A0A8J3QHM5"/>
<dbReference type="InterPro" id="IPR018062">
    <property type="entry name" value="HTH_AraC-typ_CS"/>
</dbReference>
<keyword evidence="1" id="KW-0805">Transcription regulation</keyword>
<reference evidence="5" key="1">
    <citation type="submission" date="2021-01" db="EMBL/GenBank/DDBJ databases">
        <title>Whole genome shotgun sequence of Rhizocola hellebori NBRC 109834.</title>
        <authorList>
            <person name="Komaki H."/>
            <person name="Tamura T."/>
        </authorList>
    </citation>
    <scope>NUCLEOTIDE SEQUENCE</scope>
    <source>
        <strain evidence="5">NBRC 109834</strain>
    </source>
</reference>
<dbReference type="SUPFAM" id="SSF46689">
    <property type="entry name" value="Homeodomain-like"/>
    <property type="match status" value="2"/>
</dbReference>
<dbReference type="PROSITE" id="PS00041">
    <property type="entry name" value="HTH_ARAC_FAMILY_1"/>
    <property type="match status" value="1"/>
</dbReference>
<accession>A0A8J3QHM5</accession>
<dbReference type="PANTHER" id="PTHR46796:SF2">
    <property type="entry name" value="TRANSCRIPTIONAL REGULATORY PROTEIN"/>
    <property type="match status" value="1"/>
</dbReference>
<evidence type="ECO:0000313" key="6">
    <source>
        <dbReference type="Proteomes" id="UP000612899"/>
    </source>
</evidence>
<dbReference type="InterPro" id="IPR009057">
    <property type="entry name" value="Homeodomain-like_sf"/>
</dbReference>
<keyword evidence="3" id="KW-0804">Transcription</keyword>
<protein>
    <recommendedName>
        <fullName evidence="4">HTH araC/xylS-type domain-containing protein</fullName>
    </recommendedName>
</protein>
<dbReference type="Gene3D" id="1.10.10.60">
    <property type="entry name" value="Homeodomain-like"/>
    <property type="match status" value="2"/>
</dbReference>
<name>A0A8J3QHM5_9ACTN</name>
<evidence type="ECO:0000256" key="3">
    <source>
        <dbReference type="ARBA" id="ARBA00023163"/>
    </source>
</evidence>
<proteinExistence type="predicted"/>
<keyword evidence="6" id="KW-1185">Reference proteome</keyword>
<feature type="domain" description="HTH araC/xylS-type" evidence="4">
    <location>
        <begin position="174"/>
        <end position="271"/>
    </location>
</feature>
<dbReference type="Proteomes" id="UP000612899">
    <property type="component" value="Unassembled WGS sequence"/>
</dbReference>
<dbReference type="InterPro" id="IPR050204">
    <property type="entry name" value="AraC_XylS_family_regulators"/>
</dbReference>
<sequence>MLRPERPVGMRDPHQRMLFTGSGYRIGEFSCPPQSPRWAEVNWIGAQAHLVIPSTAVAITAAGGDRYVATANEILLYDQDVHYRRELISQHGDRCLFIIIDDELAQGWPRTSWPRLRHLPLAAGSYARHCLLQTVPLPAEQTEEWVLDLISTVVSALGLAQPPALPARQRAAVEQLKSLLASPGHRPVSLAEYAAAVHYSPFALARMFRAHTGYSIGQFRRQLRLRASVAEVLGRDDLSAVAARHGFSSHSHYTNTFRRAFGFTPSQARARQVLLR</sequence>
<comment type="caution">
    <text evidence="5">The sequence shown here is derived from an EMBL/GenBank/DDBJ whole genome shotgun (WGS) entry which is preliminary data.</text>
</comment>
<dbReference type="EMBL" id="BONY01000107">
    <property type="protein sequence ID" value="GIH10801.1"/>
    <property type="molecule type" value="Genomic_DNA"/>
</dbReference>
<dbReference type="InterPro" id="IPR018060">
    <property type="entry name" value="HTH_AraC"/>
</dbReference>
<organism evidence="5 6">
    <name type="scientific">Rhizocola hellebori</name>
    <dbReference type="NCBI Taxonomy" id="1392758"/>
    <lineage>
        <taxon>Bacteria</taxon>
        <taxon>Bacillati</taxon>
        <taxon>Actinomycetota</taxon>
        <taxon>Actinomycetes</taxon>
        <taxon>Micromonosporales</taxon>
        <taxon>Micromonosporaceae</taxon>
        <taxon>Rhizocola</taxon>
    </lineage>
</organism>
<gene>
    <name evidence="5" type="ORF">Rhe02_88680</name>
</gene>
<dbReference type="GO" id="GO:0043565">
    <property type="term" value="F:sequence-specific DNA binding"/>
    <property type="evidence" value="ECO:0007669"/>
    <property type="project" value="InterPro"/>
</dbReference>
<dbReference type="PROSITE" id="PS01124">
    <property type="entry name" value="HTH_ARAC_FAMILY_2"/>
    <property type="match status" value="1"/>
</dbReference>
<dbReference type="PANTHER" id="PTHR46796">
    <property type="entry name" value="HTH-TYPE TRANSCRIPTIONAL ACTIVATOR RHAS-RELATED"/>
    <property type="match status" value="1"/>
</dbReference>
<keyword evidence="2" id="KW-0238">DNA-binding</keyword>
<dbReference type="GO" id="GO:0003700">
    <property type="term" value="F:DNA-binding transcription factor activity"/>
    <property type="evidence" value="ECO:0007669"/>
    <property type="project" value="InterPro"/>
</dbReference>
<evidence type="ECO:0000259" key="4">
    <source>
        <dbReference type="PROSITE" id="PS01124"/>
    </source>
</evidence>
<dbReference type="Pfam" id="PF12833">
    <property type="entry name" value="HTH_18"/>
    <property type="match status" value="1"/>
</dbReference>
<evidence type="ECO:0000256" key="2">
    <source>
        <dbReference type="ARBA" id="ARBA00023125"/>
    </source>
</evidence>